<dbReference type="InParanoid" id="A0A667X539"/>
<dbReference type="Proteomes" id="UP000472263">
    <property type="component" value="Chromosome 13"/>
</dbReference>
<evidence type="ECO:0000313" key="2">
    <source>
        <dbReference type="Ensembl" id="ENSMMDP00005010347.1"/>
    </source>
</evidence>
<name>A0A667X539_9TELE</name>
<keyword evidence="1" id="KW-1133">Transmembrane helix</keyword>
<keyword evidence="1" id="KW-0812">Transmembrane</keyword>
<reference evidence="2" key="1">
    <citation type="submission" date="2019-06" db="EMBL/GenBank/DDBJ databases">
        <authorList>
            <consortium name="Wellcome Sanger Institute Data Sharing"/>
        </authorList>
    </citation>
    <scope>NUCLEOTIDE SEQUENCE [LARGE SCALE GENOMIC DNA]</scope>
</reference>
<reference evidence="2" key="2">
    <citation type="submission" date="2025-08" db="UniProtKB">
        <authorList>
            <consortium name="Ensembl"/>
        </authorList>
    </citation>
    <scope>IDENTIFICATION</scope>
</reference>
<protein>
    <submittedName>
        <fullName evidence="2">Uncharacterized protein</fullName>
    </submittedName>
</protein>
<proteinExistence type="predicted"/>
<evidence type="ECO:0000256" key="1">
    <source>
        <dbReference type="SAM" id="Phobius"/>
    </source>
</evidence>
<accession>A0A667X539</accession>
<keyword evidence="1" id="KW-0472">Membrane</keyword>
<organism evidence="2 3">
    <name type="scientific">Myripristis murdjan</name>
    <name type="common">pinecone soldierfish</name>
    <dbReference type="NCBI Taxonomy" id="586833"/>
    <lineage>
        <taxon>Eukaryota</taxon>
        <taxon>Metazoa</taxon>
        <taxon>Chordata</taxon>
        <taxon>Craniata</taxon>
        <taxon>Vertebrata</taxon>
        <taxon>Euteleostomi</taxon>
        <taxon>Actinopterygii</taxon>
        <taxon>Neopterygii</taxon>
        <taxon>Teleostei</taxon>
        <taxon>Neoteleostei</taxon>
        <taxon>Acanthomorphata</taxon>
        <taxon>Holocentriformes</taxon>
        <taxon>Holocentridae</taxon>
        <taxon>Myripristis</taxon>
    </lineage>
</organism>
<keyword evidence="3" id="KW-1185">Reference proteome</keyword>
<sequence length="92" mass="10851">MNHRGPPGDAWKRHIIRQLKRRDQRQHAMFQDLIRVCTEHTQFVLFFKKLSFAFSAFFLIYSARLLRPARRAAHRAPATKLSPCRCVASQIM</sequence>
<reference evidence="2" key="3">
    <citation type="submission" date="2025-09" db="UniProtKB">
        <authorList>
            <consortium name="Ensembl"/>
        </authorList>
    </citation>
    <scope>IDENTIFICATION</scope>
</reference>
<dbReference type="AlphaFoldDB" id="A0A667X539"/>
<dbReference type="Ensembl" id="ENSMMDT00005010658.1">
    <property type="protein sequence ID" value="ENSMMDP00005010347.1"/>
    <property type="gene ID" value="ENSMMDG00005005586.1"/>
</dbReference>
<evidence type="ECO:0000313" key="3">
    <source>
        <dbReference type="Proteomes" id="UP000472263"/>
    </source>
</evidence>
<feature type="transmembrane region" description="Helical" evidence="1">
    <location>
        <begin position="50"/>
        <end position="66"/>
    </location>
</feature>